<sequence length="128" mass="14692">MDLECIVEEFTAAYERYKHAPPATSEGQWHFATQIKLALDKAEEYYAKLGDSPAYLAATVLHPGYTWKFIESQWANNKSWITTGKRAVKSLWNSAYKQQPVSEAISPLKKTERELNTMEAYRMRGLAK</sequence>
<feature type="non-terminal residue" evidence="1">
    <location>
        <position position="128"/>
    </location>
</feature>
<name>K2RWQ7_MACPH</name>
<dbReference type="HOGENOM" id="CLU_1959998_0_0_1"/>
<evidence type="ECO:0000313" key="1">
    <source>
        <dbReference type="EMBL" id="EKG08885.1"/>
    </source>
</evidence>
<dbReference type="OrthoDB" id="3786362at2759"/>
<protein>
    <submittedName>
        <fullName evidence="1">Transposase</fullName>
    </submittedName>
</protein>
<dbReference type="EMBL" id="AHHD01001172">
    <property type="protein sequence ID" value="EKG08885.1"/>
    <property type="molecule type" value="Genomic_DNA"/>
</dbReference>
<evidence type="ECO:0000313" key="2">
    <source>
        <dbReference type="Proteomes" id="UP000007129"/>
    </source>
</evidence>
<accession>K2RWQ7</accession>
<organism evidence="1 2">
    <name type="scientific">Macrophomina phaseolina (strain MS6)</name>
    <name type="common">Charcoal rot fungus</name>
    <dbReference type="NCBI Taxonomy" id="1126212"/>
    <lineage>
        <taxon>Eukaryota</taxon>
        <taxon>Fungi</taxon>
        <taxon>Dikarya</taxon>
        <taxon>Ascomycota</taxon>
        <taxon>Pezizomycotina</taxon>
        <taxon>Dothideomycetes</taxon>
        <taxon>Dothideomycetes incertae sedis</taxon>
        <taxon>Botryosphaeriales</taxon>
        <taxon>Botryosphaeriaceae</taxon>
        <taxon>Macrophomina</taxon>
    </lineage>
</organism>
<dbReference type="InParanoid" id="K2RWQ7"/>
<gene>
    <name evidence="1" type="ORF">MPH_14185</name>
</gene>
<comment type="caution">
    <text evidence="1">The sequence shown here is derived from an EMBL/GenBank/DDBJ whole genome shotgun (WGS) entry which is preliminary data.</text>
</comment>
<dbReference type="Proteomes" id="UP000007129">
    <property type="component" value="Unassembled WGS sequence"/>
</dbReference>
<reference evidence="1 2" key="1">
    <citation type="journal article" date="2012" name="BMC Genomics">
        <title>Tools to kill: Genome of one of the most destructive plant pathogenic fungi Macrophomina phaseolina.</title>
        <authorList>
            <person name="Islam M.S."/>
            <person name="Haque M.S."/>
            <person name="Islam M.M."/>
            <person name="Emdad E.M."/>
            <person name="Halim A."/>
            <person name="Hossen Q.M.M."/>
            <person name="Hossain M.Z."/>
            <person name="Ahmed B."/>
            <person name="Rahim S."/>
            <person name="Rahman M.S."/>
            <person name="Alam M.M."/>
            <person name="Hou S."/>
            <person name="Wan X."/>
            <person name="Saito J.A."/>
            <person name="Alam M."/>
        </authorList>
    </citation>
    <scope>NUCLEOTIDE SEQUENCE [LARGE SCALE GENOMIC DNA]</scope>
    <source>
        <strain evidence="1 2">MS6</strain>
    </source>
</reference>
<dbReference type="VEuPathDB" id="FungiDB:MPH_14185"/>
<dbReference type="AlphaFoldDB" id="K2RWQ7"/>
<proteinExistence type="predicted"/>